<dbReference type="EMBL" id="QXIR01000001">
    <property type="protein sequence ID" value="RIW39085.1"/>
    <property type="molecule type" value="Genomic_DNA"/>
</dbReference>
<evidence type="ECO:0000313" key="2">
    <source>
        <dbReference type="EMBL" id="RIW39085.1"/>
    </source>
</evidence>
<sequence>MDKFSLDHGRPSIAPVVMNKMVFIQHLFGIRSICQTIKEIETNVSYGRFIGYSYTEKVPHFSNQGKNYIRQFHDTD</sequence>
<evidence type="ECO:0000259" key="1">
    <source>
        <dbReference type="Pfam" id="PF05598"/>
    </source>
</evidence>
<dbReference type="InterPro" id="IPR008490">
    <property type="entry name" value="Transposase_InsH_N"/>
</dbReference>
<proteinExistence type="predicted"/>
<evidence type="ECO:0000313" key="3">
    <source>
        <dbReference type="Proteomes" id="UP000265801"/>
    </source>
</evidence>
<protein>
    <submittedName>
        <fullName evidence="2">Transposase</fullName>
    </submittedName>
</protein>
<dbReference type="Proteomes" id="UP000265801">
    <property type="component" value="Unassembled WGS sequence"/>
</dbReference>
<comment type="caution">
    <text evidence="2">The sequence shown here is derived from an EMBL/GenBank/DDBJ whole genome shotgun (WGS) entry which is preliminary data.</text>
</comment>
<feature type="domain" description="Transposase InsH N-terminal" evidence="1">
    <location>
        <begin position="3"/>
        <end position="63"/>
    </location>
</feature>
<gene>
    <name evidence="2" type="ORF">D3H55_01670</name>
</gene>
<reference evidence="2 3" key="1">
    <citation type="submission" date="2018-09" db="EMBL/GenBank/DDBJ databases">
        <title>Bacillus saliacetes sp. nov., isolated from Thai shrimp paste (Ka-pi).</title>
        <authorList>
            <person name="Daroonpunt R."/>
            <person name="Tanasupawat S."/>
            <person name="Yiamsombut S."/>
        </authorList>
    </citation>
    <scope>NUCLEOTIDE SEQUENCE [LARGE SCALE GENOMIC DNA]</scope>
    <source>
        <strain evidence="2 3">SKP7-4</strain>
    </source>
</reference>
<dbReference type="AlphaFoldDB" id="A0A3A1RDQ2"/>
<organism evidence="2 3">
    <name type="scientific">Bacillus salacetis</name>
    <dbReference type="NCBI Taxonomy" id="2315464"/>
    <lineage>
        <taxon>Bacteria</taxon>
        <taxon>Bacillati</taxon>
        <taxon>Bacillota</taxon>
        <taxon>Bacilli</taxon>
        <taxon>Bacillales</taxon>
        <taxon>Bacillaceae</taxon>
        <taxon>Bacillus</taxon>
    </lineage>
</organism>
<dbReference type="OrthoDB" id="9774608at2"/>
<dbReference type="Pfam" id="PF05598">
    <property type="entry name" value="DUF772"/>
    <property type="match status" value="1"/>
</dbReference>
<keyword evidence="3" id="KW-1185">Reference proteome</keyword>
<accession>A0A3A1RDQ2</accession>
<name>A0A3A1RDQ2_9BACI</name>